<evidence type="ECO:0000313" key="2">
    <source>
        <dbReference type="Proteomes" id="UP000499080"/>
    </source>
</evidence>
<accession>A0A4Y2BJU3</accession>
<organism evidence="1 2">
    <name type="scientific">Araneus ventricosus</name>
    <name type="common">Orbweaver spider</name>
    <name type="synonym">Epeira ventricosa</name>
    <dbReference type="NCBI Taxonomy" id="182803"/>
    <lineage>
        <taxon>Eukaryota</taxon>
        <taxon>Metazoa</taxon>
        <taxon>Ecdysozoa</taxon>
        <taxon>Arthropoda</taxon>
        <taxon>Chelicerata</taxon>
        <taxon>Arachnida</taxon>
        <taxon>Araneae</taxon>
        <taxon>Araneomorphae</taxon>
        <taxon>Entelegynae</taxon>
        <taxon>Araneoidea</taxon>
        <taxon>Araneidae</taxon>
        <taxon>Araneus</taxon>
    </lineage>
</organism>
<comment type="caution">
    <text evidence="1">The sequence shown here is derived from an EMBL/GenBank/DDBJ whole genome shotgun (WGS) entry which is preliminary data.</text>
</comment>
<protein>
    <submittedName>
        <fullName evidence="1">Uncharacterized protein</fullName>
    </submittedName>
</protein>
<name>A0A4Y2BJU3_ARAVE</name>
<gene>
    <name evidence="1" type="ORF">AVEN_136924_1</name>
</gene>
<proteinExistence type="predicted"/>
<keyword evidence="2" id="KW-1185">Reference proteome</keyword>
<dbReference type="EMBL" id="BGPR01000079">
    <property type="protein sequence ID" value="GBL91424.1"/>
    <property type="molecule type" value="Genomic_DNA"/>
</dbReference>
<reference evidence="1 2" key="1">
    <citation type="journal article" date="2019" name="Sci. Rep.">
        <title>Orb-weaving spider Araneus ventricosus genome elucidates the spidroin gene catalogue.</title>
        <authorList>
            <person name="Kono N."/>
            <person name="Nakamura H."/>
            <person name="Ohtoshi R."/>
            <person name="Moran D.A.P."/>
            <person name="Shinohara A."/>
            <person name="Yoshida Y."/>
            <person name="Fujiwara M."/>
            <person name="Mori M."/>
            <person name="Tomita M."/>
            <person name="Arakawa K."/>
        </authorList>
    </citation>
    <scope>NUCLEOTIDE SEQUENCE [LARGE SCALE GENOMIC DNA]</scope>
</reference>
<evidence type="ECO:0000313" key="1">
    <source>
        <dbReference type="EMBL" id="GBL91424.1"/>
    </source>
</evidence>
<dbReference type="AlphaFoldDB" id="A0A4Y2BJU3"/>
<sequence>MRQEEIEWNFKARIHLQVKGFTNRSRAFQRNCFHNEPTANHGKGANPPRTISHRLSVDNGGKGSLWKRLDLRLGLEIQPCRFAGNGILHSNASKRELRISLLLPRNGQDVGSQTACVEPKASSESSRTVQLASLFASLQIMISVLDSSRKC</sequence>
<dbReference type="Proteomes" id="UP000499080">
    <property type="component" value="Unassembled WGS sequence"/>
</dbReference>